<reference evidence="13 14" key="1">
    <citation type="submission" date="2013-02" db="EMBL/GenBank/DDBJ databases">
        <title>The Genome Annotation of Plasmodium falciparum FCH/4.</title>
        <authorList>
            <consortium name="The Broad Institute Genome Sequencing Platform"/>
            <consortium name="The Broad Institute Genome Sequencing Center for Infectious Disease"/>
            <person name="Neafsey D."/>
            <person name="Hoffman S."/>
            <person name="Volkman S."/>
            <person name="Rosenthal P."/>
            <person name="Walker B."/>
            <person name="Young S.K."/>
            <person name="Zeng Q."/>
            <person name="Gargeya S."/>
            <person name="Fitzgerald M."/>
            <person name="Haas B."/>
            <person name="Abouelleil A."/>
            <person name="Allen A.W."/>
            <person name="Alvarado L."/>
            <person name="Arachchi H.M."/>
            <person name="Berlin A.M."/>
            <person name="Chapman S.B."/>
            <person name="Gainer-Dewar J."/>
            <person name="Goldberg J."/>
            <person name="Griggs A."/>
            <person name="Gujja S."/>
            <person name="Hansen M."/>
            <person name="Howarth C."/>
            <person name="Imamovic A."/>
            <person name="Ireland A."/>
            <person name="Larimer J."/>
            <person name="McCowan C."/>
            <person name="Murphy C."/>
            <person name="Pearson M."/>
            <person name="Poon T.W."/>
            <person name="Priest M."/>
            <person name="Roberts A."/>
            <person name="Saif S."/>
            <person name="Shea T."/>
            <person name="Sisk P."/>
            <person name="Sykes S."/>
            <person name="Wortman J."/>
            <person name="Nusbaum C."/>
            <person name="Birren B."/>
        </authorList>
    </citation>
    <scope>NUCLEOTIDE SEQUENCE [LARGE SCALE GENOMIC DNA]</scope>
    <source>
        <strain evidence="13 14">FCH/4</strain>
    </source>
</reference>
<keyword evidence="4 10" id="KW-0479">Metal-binding</keyword>
<dbReference type="EMBL" id="KI928025">
    <property type="protein sequence ID" value="ETW28313.1"/>
    <property type="molecule type" value="Genomic_DNA"/>
</dbReference>
<feature type="binding site" evidence="10">
    <location>
        <begin position="51"/>
        <end position="54"/>
    </location>
    <ligand>
        <name>IMP</name>
        <dbReference type="ChEBI" id="CHEBI:58053"/>
    </ligand>
</feature>
<evidence type="ECO:0000256" key="10">
    <source>
        <dbReference type="HAMAP-Rule" id="MF_03125"/>
    </source>
</evidence>
<dbReference type="GO" id="GO:0005525">
    <property type="term" value="F:GTP binding"/>
    <property type="evidence" value="ECO:0007669"/>
    <property type="project" value="UniProtKB-UniRule"/>
</dbReference>
<dbReference type="GO" id="GO:0005737">
    <property type="term" value="C:cytoplasm"/>
    <property type="evidence" value="ECO:0007669"/>
    <property type="project" value="UniProtKB-SubCell"/>
</dbReference>
<feature type="binding site" evidence="10">
    <location>
        <position position="307"/>
    </location>
    <ligand>
        <name>GTP</name>
        <dbReference type="ChEBI" id="CHEBI:37565"/>
    </ligand>
</feature>
<feature type="binding site" evidence="10">
    <location>
        <position position="53"/>
    </location>
    <ligand>
        <name>Mg(2+)</name>
        <dbReference type="ChEBI" id="CHEBI:18420"/>
    </ligand>
</feature>
<protein>
    <recommendedName>
        <fullName evidence="10 12">Adenylosuccinate synthetase</fullName>
        <shortName evidence="10">AMPSase</shortName>
        <shortName evidence="10">AdSS</shortName>
        <ecNumber evidence="10 12">6.3.4.4</ecNumber>
    </recommendedName>
    <alternativeName>
        <fullName evidence="10">IMP--aspartate ligase</fullName>
    </alternativeName>
</protein>
<feature type="binding site" evidence="10">
    <location>
        <begin position="53"/>
        <end position="55"/>
    </location>
    <ligand>
        <name>GTP</name>
        <dbReference type="ChEBI" id="CHEBI:37565"/>
    </ligand>
</feature>
<sequence length="442" mass="50065">MNIFDHQIKNVDKGNVVAILGAQWGDEGKGKIIDMLSEYSDITCRFNGGANAGHTISVNDKKYALHLLPCGVLYDNNISVLGNGMVIHVKSLMEEIESVGGKLLDRLYLSNKAHILFDIHQIIDSIQETKKLKEGKQIGTTKRGIGPCYSTKASRIGIRLGTLKNFENFKNMYSKLIDHLMDLYNITEYDKEKELNLFYNYHLKLRDRIVDVISFMNTNLENNKKVLIEGANAAMLDIDFGTYPYVTSSCTTVGGVFSGLGIHHKKLNLVVGVVKSYLTRVGCGPFLTELNNDVGQYLREKGHEYGTTTKRPRRCGWLDIPMLLYVKCINSIDMINLTKLDVLSGLEEILLCVNFKNKKTGELLEKGCYPVEEEISEEYEPVYEKFSGWKEDISTCNEFDELPENAKKYILAIEKYLKTPIVWIGVGPNRKNMIVKKNFNLN</sequence>
<feature type="binding site" evidence="10">
    <location>
        <position position="141"/>
    </location>
    <ligand>
        <name>IMP</name>
        <dbReference type="ChEBI" id="CHEBI:58053"/>
    </ligand>
</feature>
<dbReference type="PROSITE" id="PS00513">
    <property type="entry name" value="ADENYLOSUCCIN_SYN_2"/>
    <property type="match status" value="1"/>
</dbReference>
<dbReference type="GO" id="GO:0004019">
    <property type="term" value="F:adenylosuccinate synthase activity"/>
    <property type="evidence" value="ECO:0007669"/>
    <property type="project" value="UniProtKB-UniRule"/>
</dbReference>
<dbReference type="InterPro" id="IPR018220">
    <property type="entry name" value="Adenylosuccin_syn_GTP-bd"/>
</dbReference>
<dbReference type="InterPro" id="IPR042110">
    <property type="entry name" value="Adenylosuccinate_synth_dom2"/>
</dbReference>
<evidence type="ECO:0000256" key="6">
    <source>
        <dbReference type="ARBA" id="ARBA00022755"/>
    </source>
</evidence>
<feature type="binding site" evidence="10">
    <location>
        <begin position="25"/>
        <end position="31"/>
    </location>
    <ligand>
        <name>GTP</name>
        <dbReference type="ChEBI" id="CHEBI:37565"/>
    </ligand>
</feature>
<dbReference type="InterPro" id="IPR027417">
    <property type="entry name" value="P-loop_NTPase"/>
</dbReference>
<feature type="binding site" evidence="10">
    <location>
        <position position="155"/>
    </location>
    <ligand>
        <name>IMP</name>
        <dbReference type="ChEBI" id="CHEBI:58053"/>
        <note>ligand shared between dimeric partners</note>
    </ligand>
</feature>
<keyword evidence="3 10" id="KW-0436">Ligase</keyword>
<dbReference type="SMR" id="A0A024VJ47"/>
<comment type="function">
    <text evidence="12">Plays an important role in the de novo pathway of purine nucleotide biosynthesis.</text>
</comment>
<dbReference type="PANTHER" id="PTHR11846:SF0">
    <property type="entry name" value="ADENYLOSUCCINATE SYNTHETASE"/>
    <property type="match status" value="1"/>
</dbReference>
<dbReference type="NCBIfam" id="NF002223">
    <property type="entry name" value="PRK01117.1"/>
    <property type="match status" value="1"/>
</dbReference>
<comment type="miscellaneous">
    <text evidence="10">Parasitic protozoa lack the de novo purine biosynthesis pathway and rely exclusively on the salvage pathway for their purine nucleotide requirements.</text>
</comment>
<feature type="binding site" evidence="10">
    <location>
        <begin position="425"/>
        <end position="427"/>
    </location>
    <ligand>
        <name>GTP</name>
        <dbReference type="ChEBI" id="CHEBI:37565"/>
    </ligand>
</feature>
<dbReference type="FunFam" id="3.90.170.10:FF:000001">
    <property type="entry name" value="Adenylosuccinate synthetase"/>
    <property type="match status" value="1"/>
</dbReference>
<feature type="binding site" evidence="10">
    <location>
        <position position="232"/>
    </location>
    <ligand>
        <name>IMP</name>
        <dbReference type="ChEBI" id="CHEBI:58053"/>
    </ligand>
</feature>
<dbReference type="NCBIfam" id="TIGR00184">
    <property type="entry name" value="purA"/>
    <property type="match status" value="1"/>
</dbReference>
<reference evidence="13 14" key="2">
    <citation type="submission" date="2013-02" db="EMBL/GenBank/DDBJ databases">
        <title>The Genome Sequence of Plasmodium falciparum FCH/4.</title>
        <authorList>
            <consortium name="The Broad Institute Genome Sequencing Platform"/>
            <consortium name="The Broad Institute Genome Sequencing Center for Infectious Disease"/>
            <person name="Neafsey D."/>
            <person name="Cheeseman I."/>
            <person name="Volkman S."/>
            <person name="Adams J."/>
            <person name="Walker B."/>
            <person name="Young S.K."/>
            <person name="Zeng Q."/>
            <person name="Gargeya S."/>
            <person name="Fitzgerald M."/>
            <person name="Haas B."/>
            <person name="Abouelleil A."/>
            <person name="Alvarado L."/>
            <person name="Arachchi H.M."/>
            <person name="Berlin A.M."/>
            <person name="Chapman S.B."/>
            <person name="Dewar J."/>
            <person name="Goldberg J."/>
            <person name="Griggs A."/>
            <person name="Gujja S."/>
            <person name="Hansen M."/>
            <person name="Howarth C."/>
            <person name="Imamovic A."/>
            <person name="Larimer J."/>
            <person name="McCowan C."/>
            <person name="Murphy C."/>
            <person name="Neiman D."/>
            <person name="Pearson M."/>
            <person name="Priest M."/>
            <person name="Roberts A."/>
            <person name="Saif S."/>
            <person name="Shea T."/>
            <person name="Sisk P."/>
            <person name="Sykes S."/>
            <person name="Wortman J."/>
            <person name="Nusbaum C."/>
            <person name="Birren B."/>
        </authorList>
    </citation>
    <scope>NUCLEOTIDE SEQUENCE [LARGE SCALE GENOMIC DNA]</scope>
    <source>
        <strain evidence="13 14">FCH/4</strain>
    </source>
</reference>
<evidence type="ECO:0000256" key="12">
    <source>
        <dbReference type="RuleBase" id="RU000520"/>
    </source>
</evidence>
<dbReference type="Gene3D" id="3.40.440.10">
    <property type="entry name" value="Adenylosuccinate Synthetase, subunit A, domain 1"/>
    <property type="match status" value="1"/>
</dbReference>
<gene>
    <name evidence="13" type="ORF">PFFCH_04222</name>
</gene>
<dbReference type="PANTHER" id="PTHR11846">
    <property type="entry name" value="ADENYLOSUCCINATE SYNTHETASE"/>
    <property type="match status" value="1"/>
</dbReference>
<feature type="binding site" evidence="10">
    <location>
        <position position="247"/>
    </location>
    <ligand>
        <name>IMP</name>
        <dbReference type="ChEBI" id="CHEBI:58053"/>
    </ligand>
</feature>
<dbReference type="Gene3D" id="3.90.170.10">
    <property type="entry name" value="Adenylosuccinate Synthetase, subunit A, domain 3"/>
    <property type="match status" value="1"/>
</dbReference>
<feature type="binding site" evidence="10">
    <location>
        <begin position="26"/>
        <end position="29"/>
    </location>
    <ligand>
        <name>IMP</name>
        <dbReference type="ChEBI" id="CHEBI:58053"/>
    </ligand>
</feature>
<comment type="function">
    <text evidence="10">Plays an important role in the salvage pathway for purine nucleotide biosynthesis. Catalyzes the first commited step in the biosynthesis of AMP from IMP.</text>
</comment>
<evidence type="ECO:0000256" key="7">
    <source>
        <dbReference type="ARBA" id="ARBA00022842"/>
    </source>
</evidence>
<feature type="binding site" evidence="10">
    <location>
        <begin position="307"/>
        <end position="313"/>
    </location>
    <ligand>
        <name>substrate</name>
    </ligand>
</feature>
<evidence type="ECO:0000313" key="14">
    <source>
        <dbReference type="Proteomes" id="UP000030656"/>
    </source>
</evidence>
<dbReference type="InterPro" id="IPR001114">
    <property type="entry name" value="Adenylosuccinate_synthetase"/>
</dbReference>
<feature type="active site" description="Proton acceptor" evidence="10">
    <location>
        <position position="26"/>
    </location>
</feature>
<keyword evidence="5 10" id="KW-0547">Nucleotide-binding</keyword>
<dbReference type="HAMAP" id="MF_00011">
    <property type="entry name" value="Adenylosucc_synth"/>
    <property type="match status" value="1"/>
</dbReference>
<dbReference type="AlphaFoldDB" id="A0A024VJ47"/>
<feature type="active site" description="Proton donor" evidence="10">
    <location>
        <position position="54"/>
    </location>
</feature>
<dbReference type="SMART" id="SM00788">
    <property type="entry name" value="Adenylsucc_synt"/>
    <property type="match status" value="1"/>
</dbReference>
<feature type="binding site" evidence="10">
    <location>
        <position position="313"/>
    </location>
    <ligand>
        <name>GTP</name>
        <dbReference type="ChEBI" id="CHEBI:37565"/>
    </ligand>
</feature>
<dbReference type="Gene3D" id="1.10.300.10">
    <property type="entry name" value="Adenylosuccinate Synthetase, subunit A, domain 2"/>
    <property type="match status" value="1"/>
</dbReference>
<evidence type="ECO:0000313" key="13">
    <source>
        <dbReference type="EMBL" id="ETW28313.1"/>
    </source>
</evidence>
<name>A0A024VJ47_PLAFA</name>
<evidence type="ECO:0000256" key="9">
    <source>
        <dbReference type="ARBA" id="ARBA00025008"/>
    </source>
</evidence>
<comment type="cofactor">
    <cofactor evidence="10">
        <name>Mg(2+)</name>
        <dbReference type="ChEBI" id="CHEBI:18420"/>
    </cofactor>
    <text evidence="10">Binds 1 Mg(2+) ion per subunit.</text>
</comment>
<keyword evidence="6 10" id="KW-0658">Purine biosynthesis</keyword>
<feature type="binding site" evidence="10">
    <location>
        <position position="311"/>
    </location>
    <ligand>
        <name>IMP</name>
        <dbReference type="ChEBI" id="CHEBI:58053"/>
    </ligand>
</feature>
<feature type="binding site" evidence="10">
    <location>
        <position position="26"/>
    </location>
    <ligand>
        <name>Mg(2+)</name>
        <dbReference type="ChEBI" id="CHEBI:18420"/>
    </ligand>
</feature>
<organism evidence="13 14">
    <name type="scientific">Plasmodium falciparum FCH/4</name>
    <dbReference type="NCBI Taxonomy" id="1036724"/>
    <lineage>
        <taxon>Eukaryota</taxon>
        <taxon>Sar</taxon>
        <taxon>Alveolata</taxon>
        <taxon>Apicomplexa</taxon>
        <taxon>Aconoidasida</taxon>
        <taxon>Haemosporida</taxon>
        <taxon>Plasmodiidae</taxon>
        <taxon>Plasmodium</taxon>
        <taxon>Plasmodium (Laverania)</taxon>
    </lineage>
</organism>
<comment type="pathway">
    <text evidence="10 12">Purine metabolism; AMP biosynthesis via de novo pathway; AMP from IMP: step 1/2.</text>
</comment>
<comment type="similarity">
    <text evidence="10 12">Belongs to the adenylosuccinate synthetase family.</text>
</comment>
<dbReference type="GO" id="GO:0000287">
    <property type="term" value="F:magnesium ion binding"/>
    <property type="evidence" value="ECO:0007669"/>
    <property type="project" value="UniProtKB-UniRule"/>
</dbReference>
<evidence type="ECO:0000256" key="2">
    <source>
        <dbReference type="ARBA" id="ARBA00022490"/>
    </source>
</evidence>
<evidence type="ECO:0000256" key="5">
    <source>
        <dbReference type="ARBA" id="ARBA00022741"/>
    </source>
</evidence>
<dbReference type="InterPro" id="IPR042111">
    <property type="entry name" value="Adenylosuccinate_synth_dom3"/>
</dbReference>
<evidence type="ECO:0000256" key="11">
    <source>
        <dbReference type="PROSITE-ProRule" id="PRU10134"/>
    </source>
</evidence>
<keyword evidence="2 10" id="KW-0963">Cytoplasm</keyword>
<keyword evidence="8 10" id="KW-0342">GTP-binding</keyword>
<evidence type="ECO:0000256" key="4">
    <source>
        <dbReference type="ARBA" id="ARBA00022723"/>
    </source>
</evidence>
<comment type="function">
    <text evidence="9">Plays an important role in the salvage pathway for purine nucleotide biosynthesis. Catalyzes the first committed step in the biosynthesis of AMP from IMP.</text>
</comment>
<dbReference type="EC" id="6.3.4.4" evidence="10 12"/>
<evidence type="ECO:0000256" key="8">
    <source>
        <dbReference type="ARBA" id="ARBA00023134"/>
    </source>
</evidence>
<feature type="binding site" evidence="10">
    <location>
        <position position="62"/>
    </location>
    <ligand>
        <name>GTP</name>
        <dbReference type="ChEBI" id="CHEBI:37565"/>
    </ligand>
</feature>
<dbReference type="Pfam" id="PF00709">
    <property type="entry name" value="Adenylsucc_synt"/>
    <property type="match status" value="1"/>
</dbReference>
<comment type="subcellular location">
    <subcellularLocation>
        <location evidence="10">Cytoplasm</location>
    </subcellularLocation>
</comment>
<feature type="active site" evidence="11">
    <location>
        <position position="152"/>
    </location>
</feature>
<dbReference type="InterPro" id="IPR033128">
    <property type="entry name" value="Adenylosuccin_syn_Lys_AS"/>
</dbReference>
<dbReference type="SUPFAM" id="SSF52540">
    <property type="entry name" value="P-loop containing nucleoside triphosphate hydrolases"/>
    <property type="match status" value="1"/>
</dbReference>
<dbReference type="UniPathway" id="UPA00075">
    <property type="reaction ID" value="UER00335"/>
</dbReference>
<comment type="subunit">
    <text evidence="1 10">Homodimer.</text>
</comment>
<dbReference type="GO" id="GO:0044208">
    <property type="term" value="P:'de novo' AMP biosynthetic process"/>
    <property type="evidence" value="ECO:0007669"/>
    <property type="project" value="UniProtKB-UniRule"/>
</dbReference>
<keyword evidence="7 10" id="KW-0460">Magnesium</keyword>
<proteinExistence type="inferred from homology"/>
<dbReference type="OrthoDB" id="10265645at2759"/>
<dbReference type="Proteomes" id="UP000030656">
    <property type="component" value="Unassembled WGS sequence"/>
</dbReference>
<dbReference type="InterPro" id="IPR042109">
    <property type="entry name" value="Adenylosuccinate_synth_dom1"/>
</dbReference>
<dbReference type="PROSITE" id="PS01266">
    <property type="entry name" value="ADENYLOSUCCIN_SYN_1"/>
    <property type="match status" value="1"/>
</dbReference>
<feature type="binding site" evidence="10">
    <location>
        <begin position="339"/>
        <end position="341"/>
    </location>
    <ligand>
        <name>GTP</name>
        <dbReference type="ChEBI" id="CHEBI:37565"/>
    </ligand>
</feature>
<accession>A0A024VJ47</accession>
<evidence type="ECO:0000256" key="3">
    <source>
        <dbReference type="ARBA" id="ARBA00022598"/>
    </source>
</evidence>
<comment type="catalytic activity">
    <reaction evidence="10 12">
        <text>IMP + L-aspartate + GTP = N(6)-(1,2-dicarboxyethyl)-AMP + GDP + phosphate + 2 H(+)</text>
        <dbReference type="Rhea" id="RHEA:15753"/>
        <dbReference type="ChEBI" id="CHEBI:15378"/>
        <dbReference type="ChEBI" id="CHEBI:29991"/>
        <dbReference type="ChEBI" id="CHEBI:37565"/>
        <dbReference type="ChEBI" id="CHEBI:43474"/>
        <dbReference type="ChEBI" id="CHEBI:57567"/>
        <dbReference type="ChEBI" id="CHEBI:58053"/>
        <dbReference type="ChEBI" id="CHEBI:58189"/>
        <dbReference type="EC" id="6.3.4.4"/>
    </reaction>
</comment>
<dbReference type="CDD" id="cd03108">
    <property type="entry name" value="AdSS"/>
    <property type="match status" value="1"/>
</dbReference>
<dbReference type="GO" id="GO:0046040">
    <property type="term" value="P:IMP metabolic process"/>
    <property type="evidence" value="ECO:0007669"/>
    <property type="project" value="TreeGrafter"/>
</dbReference>
<evidence type="ECO:0000256" key="1">
    <source>
        <dbReference type="ARBA" id="ARBA00011738"/>
    </source>
</evidence>